<dbReference type="EMBL" id="JAALHA020000033">
    <property type="protein sequence ID" value="MDR9900367.1"/>
    <property type="molecule type" value="Genomic_DNA"/>
</dbReference>
<sequence length="193" mass="21043">MLRYCFSLTFIINFLILFFTCQVSSADTAVNEFTTGSVDSSQLSDPTLQTSSSGASNLPTQSASIYQNYGYGSNPLNYPNCGGFCAFGVVRLTPNNNGKLNPEAIMGVVMQFDSPEKRLATGEQNYNQARSNRMAQEDEVSLLTKLADAVEQCKDAHANLLAIAAAKRLGMTPEELLSRVYKQSRQCNSHSSP</sequence>
<protein>
    <submittedName>
        <fullName evidence="3">Uncharacterized protein</fullName>
    </submittedName>
</protein>
<proteinExistence type="predicted"/>
<dbReference type="AlphaFoldDB" id="A0AAP5IGB6"/>
<name>A0AAP5IGB6_9CYAN</name>
<dbReference type="Proteomes" id="UP000667802">
    <property type="component" value="Unassembled WGS sequence"/>
</dbReference>
<accession>A0AAP5IGB6</accession>
<evidence type="ECO:0000256" key="1">
    <source>
        <dbReference type="SAM" id="MobiDB-lite"/>
    </source>
</evidence>
<feature type="region of interest" description="Disordered" evidence="1">
    <location>
        <begin position="37"/>
        <end position="57"/>
    </location>
</feature>
<organism evidence="3 4">
    <name type="scientific">Aetokthonos hydrillicola Thurmond2011</name>
    <dbReference type="NCBI Taxonomy" id="2712845"/>
    <lineage>
        <taxon>Bacteria</taxon>
        <taxon>Bacillati</taxon>
        <taxon>Cyanobacteriota</taxon>
        <taxon>Cyanophyceae</taxon>
        <taxon>Nostocales</taxon>
        <taxon>Hapalosiphonaceae</taxon>
        <taxon>Aetokthonos</taxon>
    </lineage>
</organism>
<feature type="chain" id="PRO_5042972574" evidence="2">
    <location>
        <begin position="26"/>
        <end position="193"/>
    </location>
</feature>
<reference evidence="4" key="1">
    <citation type="journal article" date="2021" name="Science">
        <title>Hunting the eagle killer: A cyanobacterial neurotoxin causes vacuolar myelinopathy.</title>
        <authorList>
            <person name="Breinlinger S."/>
            <person name="Phillips T.J."/>
            <person name="Haram B.N."/>
            <person name="Mares J."/>
            <person name="Martinez Yerena J.A."/>
            <person name="Hrouzek P."/>
            <person name="Sobotka R."/>
            <person name="Henderson W.M."/>
            <person name="Schmieder P."/>
            <person name="Williams S.M."/>
            <person name="Lauderdale J.D."/>
            <person name="Wilde H.D."/>
            <person name="Gerrin W."/>
            <person name="Kust A."/>
            <person name="Washington J.W."/>
            <person name="Wagner C."/>
            <person name="Geier B."/>
            <person name="Liebeke M."/>
            <person name="Enke H."/>
            <person name="Niedermeyer T.H.J."/>
            <person name="Wilde S.B."/>
        </authorList>
    </citation>
    <scope>NUCLEOTIDE SEQUENCE [LARGE SCALE GENOMIC DNA]</scope>
    <source>
        <strain evidence="4">Thurmond2011</strain>
    </source>
</reference>
<evidence type="ECO:0000256" key="2">
    <source>
        <dbReference type="SAM" id="SignalP"/>
    </source>
</evidence>
<keyword evidence="2" id="KW-0732">Signal</keyword>
<evidence type="ECO:0000313" key="3">
    <source>
        <dbReference type="EMBL" id="MDR9900367.1"/>
    </source>
</evidence>
<comment type="caution">
    <text evidence="3">The sequence shown here is derived from an EMBL/GenBank/DDBJ whole genome shotgun (WGS) entry which is preliminary data.</text>
</comment>
<feature type="signal peptide" evidence="2">
    <location>
        <begin position="1"/>
        <end position="25"/>
    </location>
</feature>
<keyword evidence="4" id="KW-1185">Reference proteome</keyword>
<evidence type="ECO:0000313" key="4">
    <source>
        <dbReference type="Proteomes" id="UP000667802"/>
    </source>
</evidence>
<dbReference type="RefSeq" id="WP_208341607.1">
    <property type="nucleotide sequence ID" value="NZ_CAWQFN010000924.1"/>
</dbReference>
<gene>
    <name evidence="3" type="ORF">G7B40_038340</name>
</gene>